<dbReference type="Pfam" id="PF02909">
    <property type="entry name" value="TetR_C_1"/>
    <property type="match status" value="1"/>
</dbReference>
<dbReference type="InterPro" id="IPR009057">
    <property type="entry name" value="Homeodomain-like_sf"/>
</dbReference>
<dbReference type="InterPro" id="IPR004111">
    <property type="entry name" value="Repressor_TetR_C"/>
</dbReference>
<keyword evidence="3 5" id="KW-0238">DNA-binding</keyword>
<evidence type="ECO:0000256" key="2">
    <source>
        <dbReference type="ARBA" id="ARBA00023015"/>
    </source>
</evidence>
<dbReference type="GO" id="GO:0045892">
    <property type="term" value="P:negative regulation of DNA-templated transcription"/>
    <property type="evidence" value="ECO:0007669"/>
    <property type="project" value="InterPro"/>
</dbReference>
<dbReference type="InterPro" id="IPR036271">
    <property type="entry name" value="Tet_transcr_reg_TetR-rel_C_sf"/>
</dbReference>
<evidence type="ECO:0000259" key="6">
    <source>
        <dbReference type="PROSITE" id="PS50977"/>
    </source>
</evidence>
<sequence>MTMDFLWHERPKPARGPKAALTPAQITDVAIAIADAEGLGGLSMQRVAAELGYTKMSLYRYFPDKSEMVAAMLERAIGTPPELSEAPDTGWRTALTGWATELLSRYLAHAWALEASVGDRPIGPHELGWMEVALKVLPGALSGGERMDAVATVAGHVRAIASQKGGEAQLIQAMGLVLREHADRFPAVAAAMADPGVPDQAFGFGLERILDGLEVLLRRRV</sequence>
<dbReference type="Gene3D" id="1.10.10.60">
    <property type="entry name" value="Homeodomain-like"/>
    <property type="match status" value="1"/>
</dbReference>
<organism evidence="7 8">
    <name type="scientific">Paractinoplanes ferrugineus</name>
    <dbReference type="NCBI Taxonomy" id="113564"/>
    <lineage>
        <taxon>Bacteria</taxon>
        <taxon>Bacillati</taxon>
        <taxon>Actinomycetota</taxon>
        <taxon>Actinomycetes</taxon>
        <taxon>Micromonosporales</taxon>
        <taxon>Micromonosporaceae</taxon>
        <taxon>Paractinoplanes</taxon>
    </lineage>
</organism>
<dbReference type="AlphaFoldDB" id="A0A919MH15"/>
<dbReference type="SUPFAM" id="SSF46689">
    <property type="entry name" value="Homeodomain-like"/>
    <property type="match status" value="1"/>
</dbReference>
<protein>
    <submittedName>
        <fullName evidence="7">TetR family transcriptional regulator</fullName>
    </submittedName>
</protein>
<dbReference type="InterPro" id="IPR001647">
    <property type="entry name" value="HTH_TetR"/>
</dbReference>
<keyword evidence="2" id="KW-0805">Transcription regulation</keyword>
<dbReference type="Proteomes" id="UP000598174">
    <property type="component" value="Unassembled WGS sequence"/>
</dbReference>
<dbReference type="RefSeq" id="WP_203818671.1">
    <property type="nucleotide sequence ID" value="NZ_BAAABP010000054.1"/>
</dbReference>
<dbReference type="EMBL" id="BOMM01000037">
    <property type="protein sequence ID" value="GIE12180.1"/>
    <property type="molecule type" value="Genomic_DNA"/>
</dbReference>
<evidence type="ECO:0000256" key="1">
    <source>
        <dbReference type="ARBA" id="ARBA00022491"/>
    </source>
</evidence>
<dbReference type="Gene3D" id="1.10.357.10">
    <property type="entry name" value="Tetracycline Repressor, domain 2"/>
    <property type="match status" value="1"/>
</dbReference>
<accession>A0A919MH15</accession>
<keyword evidence="4" id="KW-0804">Transcription</keyword>
<dbReference type="GO" id="GO:0000976">
    <property type="term" value="F:transcription cis-regulatory region binding"/>
    <property type="evidence" value="ECO:0007669"/>
    <property type="project" value="TreeGrafter"/>
</dbReference>
<dbReference type="InterPro" id="IPR003012">
    <property type="entry name" value="Tet_transcr_reg_TetR"/>
</dbReference>
<dbReference type="InterPro" id="IPR050109">
    <property type="entry name" value="HTH-type_TetR-like_transc_reg"/>
</dbReference>
<evidence type="ECO:0000256" key="5">
    <source>
        <dbReference type="PROSITE-ProRule" id="PRU00335"/>
    </source>
</evidence>
<dbReference type="SUPFAM" id="SSF48498">
    <property type="entry name" value="Tetracyclin repressor-like, C-terminal domain"/>
    <property type="match status" value="1"/>
</dbReference>
<name>A0A919MH15_9ACTN</name>
<evidence type="ECO:0000313" key="8">
    <source>
        <dbReference type="Proteomes" id="UP000598174"/>
    </source>
</evidence>
<evidence type="ECO:0000256" key="4">
    <source>
        <dbReference type="ARBA" id="ARBA00023163"/>
    </source>
</evidence>
<keyword evidence="1" id="KW-0678">Repressor</keyword>
<dbReference type="Pfam" id="PF00440">
    <property type="entry name" value="TetR_N"/>
    <property type="match status" value="1"/>
</dbReference>
<dbReference type="GO" id="GO:0046677">
    <property type="term" value="P:response to antibiotic"/>
    <property type="evidence" value="ECO:0007669"/>
    <property type="project" value="InterPro"/>
</dbReference>
<dbReference type="PANTHER" id="PTHR30055">
    <property type="entry name" value="HTH-TYPE TRANSCRIPTIONAL REGULATOR RUTR"/>
    <property type="match status" value="1"/>
</dbReference>
<dbReference type="PROSITE" id="PS50977">
    <property type="entry name" value="HTH_TETR_2"/>
    <property type="match status" value="1"/>
</dbReference>
<comment type="caution">
    <text evidence="7">The sequence shown here is derived from an EMBL/GenBank/DDBJ whole genome shotgun (WGS) entry which is preliminary data.</text>
</comment>
<feature type="DNA-binding region" description="H-T-H motif" evidence="5">
    <location>
        <begin position="43"/>
        <end position="62"/>
    </location>
</feature>
<evidence type="ECO:0000256" key="3">
    <source>
        <dbReference type="ARBA" id="ARBA00023125"/>
    </source>
</evidence>
<dbReference type="PANTHER" id="PTHR30055:SF151">
    <property type="entry name" value="TRANSCRIPTIONAL REGULATORY PROTEIN"/>
    <property type="match status" value="1"/>
</dbReference>
<feature type="domain" description="HTH tetR-type" evidence="6">
    <location>
        <begin position="20"/>
        <end position="80"/>
    </location>
</feature>
<reference evidence="7" key="1">
    <citation type="submission" date="2021-01" db="EMBL/GenBank/DDBJ databases">
        <title>Whole genome shotgun sequence of Actinoplanes ferrugineus NBRC 15555.</title>
        <authorList>
            <person name="Komaki H."/>
            <person name="Tamura T."/>
        </authorList>
    </citation>
    <scope>NUCLEOTIDE SEQUENCE</scope>
    <source>
        <strain evidence="7">NBRC 15555</strain>
    </source>
</reference>
<proteinExistence type="predicted"/>
<dbReference type="GO" id="GO:0003700">
    <property type="term" value="F:DNA-binding transcription factor activity"/>
    <property type="evidence" value="ECO:0007669"/>
    <property type="project" value="TreeGrafter"/>
</dbReference>
<evidence type="ECO:0000313" key="7">
    <source>
        <dbReference type="EMBL" id="GIE12180.1"/>
    </source>
</evidence>
<dbReference type="PRINTS" id="PR00400">
    <property type="entry name" value="TETREPRESSOR"/>
</dbReference>
<keyword evidence="8" id="KW-1185">Reference proteome</keyword>
<gene>
    <name evidence="7" type="ORF">Afe05nite_40200</name>
</gene>